<gene>
    <name evidence="1" type="ORF">FJQ55_22835</name>
</gene>
<dbReference type="Proteomes" id="UP000316429">
    <property type="component" value="Unassembled WGS sequence"/>
</dbReference>
<name>A0A504TRF0_9HYPH</name>
<accession>A0A504TRF0</accession>
<dbReference type="AlphaFoldDB" id="A0A504TRF0"/>
<dbReference type="EMBL" id="VFYP01000009">
    <property type="protein sequence ID" value="TPP03930.1"/>
    <property type="molecule type" value="Genomic_DNA"/>
</dbReference>
<protein>
    <submittedName>
        <fullName evidence="1">Uncharacterized protein</fullName>
    </submittedName>
</protein>
<proteinExistence type="predicted"/>
<evidence type="ECO:0000313" key="2">
    <source>
        <dbReference type="Proteomes" id="UP000316429"/>
    </source>
</evidence>
<dbReference type="RefSeq" id="WP_140832442.1">
    <property type="nucleotide sequence ID" value="NZ_VFYP01000009.1"/>
</dbReference>
<keyword evidence="2" id="KW-1185">Reference proteome</keyword>
<evidence type="ECO:0000313" key="1">
    <source>
        <dbReference type="EMBL" id="TPP03930.1"/>
    </source>
</evidence>
<sequence>MSYVYASVEWKGGSMDFVEELEAALGSLKADPDTKETWLRPLAVEMSFGYAVNILVKHALEGGYSRDEVSGVLSEAAVKVLKDASINH</sequence>
<organism evidence="1 2">
    <name type="scientific">Rhizobium glycinendophyticum</name>
    <dbReference type="NCBI Taxonomy" id="2589807"/>
    <lineage>
        <taxon>Bacteria</taxon>
        <taxon>Pseudomonadati</taxon>
        <taxon>Pseudomonadota</taxon>
        <taxon>Alphaproteobacteria</taxon>
        <taxon>Hyphomicrobiales</taxon>
        <taxon>Rhizobiaceae</taxon>
        <taxon>Rhizobium/Agrobacterium group</taxon>
        <taxon>Rhizobium</taxon>
    </lineage>
</organism>
<reference evidence="1 2" key="1">
    <citation type="submission" date="2019-06" db="EMBL/GenBank/DDBJ databases">
        <title>Rhizobium sp. CL12 isolated from roots of soybean.</title>
        <authorList>
            <person name="Wang C."/>
        </authorList>
    </citation>
    <scope>NUCLEOTIDE SEQUENCE [LARGE SCALE GENOMIC DNA]</scope>
    <source>
        <strain evidence="1 2">CL12</strain>
    </source>
</reference>
<comment type="caution">
    <text evidence="1">The sequence shown here is derived from an EMBL/GenBank/DDBJ whole genome shotgun (WGS) entry which is preliminary data.</text>
</comment>